<name>A0A8S4QKC6_9NEOP</name>
<evidence type="ECO:0000313" key="5">
    <source>
        <dbReference type="Proteomes" id="UP000838756"/>
    </source>
</evidence>
<keyword evidence="5" id="KW-1185">Reference proteome</keyword>
<protein>
    <submittedName>
        <fullName evidence="4">Jg5452 protein</fullName>
    </submittedName>
</protein>
<comment type="caution">
    <text evidence="4">The sequence shown here is derived from an EMBL/GenBank/DDBJ whole genome shotgun (WGS) entry which is preliminary data.</text>
</comment>
<evidence type="ECO:0000313" key="4">
    <source>
        <dbReference type="EMBL" id="CAH2215459.1"/>
    </source>
</evidence>
<dbReference type="InterPro" id="IPR027806">
    <property type="entry name" value="HARBI1_dom"/>
</dbReference>
<proteinExistence type="predicted"/>
<dbReference type="EMBL" id="CAKXAJ010011710">
    <property type="protein sequence ID" value="CAH2215459.1"/>
    <property type="molecule type" value="Genomic_DNA"/>
</dbReference>
<sequence length="181" mass="20980">MQNKSLNLPQPRALPMRNKEIPYYFIGDEAFALSENIMKVYSGHHRKGTKERIYNYRLCRARRVVENVFGIMSAVFRVLRKPMLLQPENATLVVNAIAHLHNFLRRNRRSRDLYTPPGSFDRDNLGVITPGSWRADTEENAGLMDLDEQQEAAQIVPQEIREEISNYCSQEGAVPWQNEYA</sequence>
<organism evidence="4 5">
    <name type="scientific">Pararge aegeria aegeria</name>
    <dbReference type="NCBI Taxonomy" id="348720"/>
    <lineage>
        <taxon>Eukaryota</taxon>
        <taxon>Metazoa</taxon>
        <taxon>Ecdysozoa</taxon>
        <taxon>Arthropoda</taxon>
        <taxon>Hexapoda</taxon>
        <taxon>Insecta</taxon>
        <taxon>Pterygota</taxon>
        <taxon>Neoptera</taxon>
        <taxon>Endopterygota</taxon>
        <taxon>Lepidoptera</taxon>
        <taxon>Glossata</taxon>
        <taxon>Ditrysia</taxon>
        <taxon>Papilionoidea</taxon>
        <taxon>Nymphalidae</taxon>
        <taxon>Satyrinae</taxon>
        <taxon>Satyrini</taxon>
        <taxon>Parargina</taxon>
        <taxon>Pararge</taxon>
    </lineage>
</organism>
<dbReference type="AlphaFoldDB" id="A0A8S4QKC6"/>
<accession>A0A8S4QKC6</accession>
<dbReference type="OrthoDB" id="6627079at2759"/>
<dbReference type="Proteomes" id="UP000838756">
    <property type="component" value="Unassembled WGS sequence"/>
</dbReference>
<gene>
    <name evidence="4" type="primary">jg5452</name>
    <name evidence="4" type="ORF">PAEG_LOCUS3611</name>
</gene>
<dbReference type="GO" id="GO:0046872">
    <property type="term" value="F:metal ion binding"/>
    <property type="evidence" value="ECO:0007669"/>
    <property type="project" value="UniProtKB-KW"/>
</dbReference>
<dbReference type="Pfam" id="PF13359">
    <property type="entry name" value="DDE_Tnp_4"/>
    <property type="match status" value="1"/>
</dbReference>
<feature type="domain" description="DDE Tnp4" evidence="3">
    <location>
        <begin position="23"/>
        <end position="102"/>
    </location>
</feature>
<evidence type="ECO:0000256" key="1">
    <source>
        <dbReference type="ARBA" id="ARBA00001968"/>
    </source>
</evidence>
<reference evidence="4" key="1">
    <citation type="submission" date="2022-03" db="EMBL/GenBank/DDBJ databases">
        <authorList>
            <person name="Lindestad O."/>
        </authorList>
    </citation>
    <scope>NUCLEOTIDE SEQUENCE</scope>
</reference>
<keyword evidence="2" id="KW-0479">Metal-binding</keyword>
<evidence type="ECO:0000256" key="2">
    <source>
        <dbReference type="ARBA" id="ARBA00022723"/>
    </source>
</evidence>
<evidence type="ECO:0000259" key="3">
    <source>
        <dbReference type="Pfam" id="PF13359"/>
    </source>
</evidence>
<comment type="cofactor">
    <cofactor evidence="1">
        <name>a divalent metal cation</name>
        <dbReference type="ChEBI" id="CHEBI:60240"/>
    </cofactor>
</comment>